<dbReference type="PIRSF" id="PIRSF006221">
    <property type="entry name" value="Ketosamine-3-kinase"/>
    <property type="match status" value="1"/>
</dbReference>
<dbReference type="InterPro" id="IPR016477">
    <property type="entry name" value="Fructo-/Ketosamine-3-kinase"/>
</dbReference>
<keyword evidence="1 2" id="KW-0808">Transferase</keyword>
<name>A0A7K1UJV1_9MICC</name>
<dbReference type="Gene3D" id="1.10.510.10">
    <property type="entry name" value="Transferase(Phosphotransferase) domain 1"/>
    <property type="match status" value="1"/>
</dbReference>
<comment type="similarity">
    <text evidence="1">Belongs to the fructosamine kinase family.</text>
</comment>
<evidence type="ECO:0000313" key="3">
    <source>
        <dbReference type="Proteomes" id="UP000460157"/>
    </source>
</evidence>
<keyword evidence="3" id="KW-1185">Reference proteome</keyword>
<evidence type="ECO:0000313" key="2">
    <source>
        <dbReference type="EMBL" id="MVT26767.1"/>
    </source>
</evidence>
<gene>
    <name evidence="2" type="ORF">GNZ21_10425</name>
</gene>
<dbReference type="Gene3D" id="1.20.1270.240">
    <property type="match status" value="1"/>
</dbReference>
<sequence length="292" mass="31246">MSFTKRVLGPAGAAEAAGLRWLRSAEQAGGPRVVEVLEVQPEALVLESIATGEATQEAARGFGAALARLHTWLWPERAGRDDAAPPRFGQLPPGHPPSVPALFGPAGQLLELGAGRHSSWGAFHAAERLDPVLGQLDEQAASLRSRSAIASGDPEVPPVSARLHRASSSDLEVLRAARDRIAAGDFDGSEPASLLHGDLWSGNVLWSPQGAVLIDPAAHAGHRESDLAMLQLFGLPHLDTVLEPYQETAPLEPGWQDRVPVHQFFYLGVHWLLFGPAYREATMTAARRILAL</sequence>
<proteinExistence type="inferred from homology"/>
<keyword evidence="1" id="KW-0418">Kinase</keyword>
<dbReference type="GO" id="GO:0016301">
    <property type="term" value="F:kinase activity"/>
    <property type="evidence" value="ECO:0007669"/>
    <property type="project" value="UniProtKB-UniRule"/>
</dbReference>
<accession>A0A7K1UJV1</accession>
<dbReference type="AlphaFoldDB" id="A0A7K1UJV1"/>
<dbReference type="PANTHER" id="PTHR12149:SF8">
    <property type="entry name" value="PROTEIN-RIBULOSAMINE 3-KINASE"/>
    <property type="match status" value="1"/>
</dbReference>
<evidence type="ECO:0000256" key="1">
    <source>
        <dbReference type="PIRNR" id="PIRNR006221"/>
    </source>
</evidence>
<dbReference type="Pfam" id="PF03881">
    <property type="entry name" value="Fructosamin_kin"/>
    <property type="match status" value="1"/>
</dbReference>
<dbReference type="PANTHER" id="PTHR12149">
    <property type="entry name" value="FRUCTOSAMINE 3 KINASE-RELATED PROTEIN"/>
    <property type="match status" value="1"/>
</dbReference>
<protein>
    <submittedName>
        <fullName evidence="2">Phosphotransferase</fullName>
    </submittedName>
</protein>
<dbReference type="EMBL" id="WRPM01000071">
    <property type="protein sequence ID" value="MVT26767.1"/>
    <property type="molecule type" value="Genomic_DNA"/>
</dbReference>
<dbReference type="OrthoDB" id="5291879at2"/>
<dbReference type="Gene3D" id="3.30.200.20">
    <property type="entry name" value="Phosphorylase Kinase, domain 1"/>
    <property type="match status" value="1"/>
</dbReference>
<comment type="caution">
    <text evidence="2">The sequence shown here is derived from an EMBL/GenBank/DDBJ whole genome shotgun (WGS) entry which is preliminary data.</text>
</comment>
<reference evidence="2 3" key="1">
    <citation type="submission" date="2019-12" db="EMBL/GenBank/DDBJ databases">
        <title>Nesterenkonia muleiensis sp. nov., a novel actinobacterium isolated from sap of Populus euphratica.</title>
        <authorList>
            <person name="Wang R."/>
        </authorList>
    </citation>
    <scope>NUCLEOTIDE SEQUENCE [LARGE SCALE GENOMIC DNA]</scope>
    <source>
        <strain evidence="2 3">F10</strain>
    </source>
</reference>
<dbReference type="Proteomes" id="UP000460157">
    <property type="component" value="Unassembled WGS sequence"/>
</dbReference>
<dbReference type="RefSeq" id="WP_157324038.1">
    <property type="nucleotide sequence ID" value="NZ_BMFX01000001.1"/>
</dbReference>
<organism evidence="2 3">
    <name type="scientific">Nesterenkonia alkaliphila</name>
    <dbReference type="NCBI Taxonomy" id="1463631"/>
    <lineage>
        <taxon>Bacteria</taxon>
        <taxon>Bacillati</taxon>
        <taxon>Actinomycetota</taxon>
        <taxon>Actinomycetes</taxon>
        <taxon>Micrococcales</taxon>
        <taxon>Micrococcaceae</taxon>
        <taxon>Nesterenkonia</taxon>
    </lineage>
</organism>
<dbReference type="SUPFAM" id="SSF56112">
    <property type="entry name" value="Protein kinase-like (PK-like)"/>
    <property type="match status" value="1"/>
</dbReference>
<dbReference type="InterPro" id="IPR011009">
    <property type="entry name" value="Kinase-like_dom_sf"/>
</dbReference>